<organism evidence="3 4">
    <name type="scientific">Corynebacterium massiliense DSM 45435</name>
    <dbReference type="NCBI Taxonomy" id="1121364"/>
    <lineage>
        <taxon>Bacteria</taxon>
        <taxon>Bacillati</taxon>
        <taxon>Actinomycetota</taxon>
        <taxon>Actinomycetes</taxon>
        <taxon>Mycobacteriales</taxon>
        <taxon>Corynebacteriaceae</taxon>
        <taxon>Corynebacterium</taxon>
    </lineage>
</organism>
<proteinExistence type="predicted"/>
<keyword evidence="4" id="KW-1185">Reference proteome</keyword>
<sequence>MKNRIAGVLVAAGITAFGAATASAAVDYPDTTELTKGEPVTVSQTGDNPAGTEYQLFDWSFQKWAAEQGWTVTINPETGDVTITAGDGAQTGDRHIVRVKAIEPNGQVNTAEVYTVVK</sequence>
<dbReference type="InterPro" id="IPR044055">
    <property type="entry name" value="RibLong"/>
</dbReference>
<dbReference type="RefSeq" id="WP_022863326.1">
    <property type="nucleotide sequence ID" value="NZ_ATVG01000009.1"/>
</dbReference>
<dbReference type="Proteomes" id="UP001220064">
    <property type="component" value="Chromosome"/>
</dbReference>
<dbReference type="NCBIfam" id="NF038186">
    <property type="entry name" value="YPDG_rpt"/>
    <property type="match status" value="1"/>
</dbReference>
<protein>
    <recommendedName>
        <fullName evidence="2">Long Rib domain-containing protein</fullName>
    </recommendedName>
</protein>
<name>A0ABY7UD77_9CORY</name>
<evidence type="ECO:0000313" key="3">
    <source>
        <dbReference type="EMBL" id="WCZ33422.1"/>
    </source>
</evidence>
<evidence type="ECO:0000259" key="2">
    <source>
        <dbReference type="Pfam" id="PF18957"/>
    </source>
</evidence>
<feature type="chain" id="PRO_5047509645" description="Long Rib domain-containing protein" evidence="1">
    <location>
        <begin position="25"/>
        <end position="118"/>
    </location>
</feature>
<dbReference type="EMBL" id="CP063189">
    <property type="protein sequence ID" value="WCZ33422.1"/>
    <property type="molecule type" value="Genomic_DNA"/>
</dbReference>
<accession>A0ABY7UD77</accession>
<dbReference type="Pfam" id="PF18957">
    <property type="entry name" value="RibLong"/>
    <property type="match status" value="1"/>
</dbReference>
<feature type="domain" description="Long Rib" evidence="2">
    <location>
        <begin position="25"/>
        <end position="115"/>
    </location>
</feature>
<reference evidence="3 4" key="1">
    <citation type="submission" date="2020-10" db="EMBL/GenBank/DDBJ databases">
        <title>Complete genome sequence of Corynebacterium massiliense DSM 45435, type strain of Corynebacterium massiliense.</title>
        <authorList>
            <person name="Busche T."/>
            <person name="Kalinowski J."/>
            <person name="Ruckert C."/>
        </authorList>
    </citation>
    <scope>NUCLEOTIDE SEQUENCE [LARGE SCALE GENOMIC DNA]</scope>
    <source>
        <strain evidence="3 4">DSM 45435</strain>
    </source>
</reference>
<evidence type="ECO:0000313" key="4">
    <source>
        <dbReference type="Proteomes" id="UP001220064"/>
    </source>
</evidence>
<gene>
    <name evidence="3" type="ORF">CMASS_10075</name>
</gene>
<evidence type="ECO:0000256" key="1">
    <source>
        <dbReference type="SAM" id="SignalP"/>
    </source>
</evidence>
<feature type="signal peptide" evidence="1">
    <location>
        <begin position="1"/>
        <end position="24"/>
    </location>
</feature>
<keyword evidence="1" id="KW-0732">Signal</keyword>